<gene>
    <name evidence="2" type="ORF">FTV88_0222</name>
</gene>
<accession>A0A5Q2MX79</accession>
<proteinExistence type="predicted"/>
<evidence type="ECO:0000313" key="3">
    <source>
        <dbReference type="Proteomes" id="UP000366051"/>
    </source>
</evidence>
<evidence type="ECO:0000259" key="1">
    <source>
        <dbReference type="Pfam" id="PF14344"/>
    </source>
</evidence>
<dbReference type="AlphaFoldDB" id="A0A5Q2MX79"/>
<dbReference type="EMBL" id="CP045875">
    <property type="protein sequence ID" value="QGG46401.1"/>
    <property type="molecule type" value="Genomic_DNA"/>
</dbReference>
<keyword evidence="3" id="KW-1185">Reference proteome</keyword>
<dbReference type="KEGG" id="hcv:FTV88_0222"/>
<dbReference type="InterPro" id="IPR025510">
    <property type="entry name" value="DUF4397"/>
</dbReference>
<dbReference type="Proteomes" id="UP000366051">
    <property type="component" value="Chromosome"/>
</dbReference>
<organism evidence="2 3">
    <name type="scientific">Heliorestis convoluta</name>
    <dbReference type="NCBI Taxonomy" id="356322"/>
    <lineage>
        <taxon>Bacteria</taxon>
        <taxon>Bacillati</taxon>
        <taxon>Bacillota</taxon>
        <taxon>Clostridia</taxon>
        <taxon>Eubacteriales</taxon>
        <taxon>Heliobacteriaceae</taxon>
        <taxon>Heliorestis</taxon>
    </lineage>
</organism>
<reference evidence="3" key="1">
    <citation type="submission" date="2019-11" db="EMBL/GenBank/DDBJ databases">
        <title>Genome sequence of Heliorestis convoluta strain HH, an alkaliphilic and minimalistic phototrophic bacterium from a soda lake in Egypt.</title>
        <authorList>
            <person name="Dewey E.D."/>
            <person name="Stokes L.M."/>
            <person name="Burchell B.M."/>
            <person name="Shaffer K.N."/>
            <person name="Huntington A.M."/>
            <person name="Baker J.M."/>
            <person name="Nadendla S."/>
            <person name="Giglio M.G."/>
            <person name="Touchman J.W."/>
            <person name="Blankenship R.E."/>
            <person name="Madigan M.T."/>
            <person name="Sattley W.M."/>
        </authorList>
    </citation>
    <scope>NUCLEOTIDE SEQUENCE [LARGE SCALE GENOMIC DNA]</scope>
    <source>
        <strain evidence="3">HH</strain>
    </source>
</reference>
<feature type="domain" description="DUF4397" evidence="1">
    <location>
        <begin position="6"/>
        <end position="121"/>
    </location>
</feature>
<dbReference type="Pfam" id="PF14344">
    <property type="entry name" value="DUF4397"/>
    <property type="match status" value="1"/>
</dbReference>
<evidence type="ECO:0000313" key="2">
    <source>
        <dbReference type="EMBL" id="QGG46401.1"/>
    </source>
</evidence>
<dbReference type="RefSeq" id="WP_243137230.1">
    <property type="nucleotide sequence ID" value="NZ_CP045875.1"/>
</dbReference>
<name>A0A5Q2MX79_9FIRM</name>
<sequence length="181" mass="20267">MNPRLAYLRFLHASPDAPGVDIYANGVRVARNLRYQGFTQYLSAPPGRYRIRVFPAGQTTNPVVDTVITLLPQSVSTDALIGRLADIQLLPIRELRQPIRPGRLYLRFAHLSPDAPPVDLTLADGTRLFRGVGFTESTDYVELAPGTYNFQLRLVGTDDIVLRVPNITLRPDRFYTIYAVA</sequence>
<protein>
    <recommendedName>
        <fullName evidence="1">DUF4397 domain-containing protein</fullName>
    </recommendedName>
</protein>